<keyword evidence="8" id="KW-0539">Nucleus</keyword>
<feature type="coiled-coil region" evidence="11">
    <location>
        <begin position="206"/>
        <end position="240"/>
    </location>
</feature>
<keyword evidence="15" id="KW-1185">Reference proteome</keyword>
<evidence type="ECO:0000256" key="5">
    <source>
        <dbReference type="ARBA" id="ARBA00022618"/>
    </source>
</evidence>
<keyword evidence="6" id="KW-0498">Mitosis</keyword>
<comment type="caution">
    <text evidence="14">The sequence shown here is derived from an EMBL/GenBank/DDBJ whole genome shotgun (WGS) entry which is preliminary data.</text>
</comment>
<comment type="similarity">
    <text evidence="3">Belongs to the NUF2 family.</text>
</comment>
<keyword evidence="7 11" id="KW-0175">Coiled coil</keyword>
<reference evidence="14" key="1">
    <citation type="submission" date="2020-11" db="EMBL/GenBank/DDBJ databases">
        <authorList>
            <consortium name="DOE Joint Genome Institute"/>
            <person name="Ahrendt S."/>
            <person name="Riley R."/>
            <person name="Andreopoulos W."/>
            <person name="LaButti K."/>
            <person name="Pangilinan J."/>
            <person name="Ruiz-duenas F.J."/>
            <person name="Barrasa J.M."/>
            <person name="Sanchez-Garcia M."/>
            <person name="Camarero S."/>
            <person name="Miyauchi S."/>
            <person name="Serrano A."/>
            <person name="Linde D."/>
            <person name="Babiker R."/>
            <person name="Drula E."/>
            <person name="Ayuso-Fernandez I."/>
            <person name="Pacheco R."/>
            <person name="Padilla G."/>
            <person name="Ferreira P."/>
            <person name="Barriuso J."/>
            <person name="Kellner H."/>
            <person name="Castanera R."/>
            <person name="Alfaro M."/>
            <person name="Ramirez L."/>
            <person name="Pisabarro A.G."/>
            <person name="Kuo A."/>
            <person name="Tritt A."/>
            <person name="Lipzen A."/>
            <person name="He G."/>
            <person name="Yan M."/>
            <person name="Ng V."/>
            <person name="Cullen D."/>
            <person name="Martin F."/>
            <person name="Rosso M.-N."/>
            <person name="Henrissat B."/>
            <person name="Hibbett D."/>
            <person name="Martinez A.T."/>
            <person name="Grigoriev I.V."/>
        </authorList>
    </citation>
    <scope>NUCLEOTIDE SEQUENCE</scope>
    <source>
        <strain evidence="14">AH 44721</strain>
    </source>
</reference>
<evidence type="ECO:0000313" key="14">
    <source>
        <dbReference type="EMBL" id="KAF8906040.1"/>
    </source>
</evidence>
<feature type="coiled-coil region" evidence="11">
    <location>
        <begin position="283"/>
        <end position="426"/>
    </location>
</feature>
<keyword evidence="10" id="KW-0137">Centromere</keyword>
<evidence type="ECO:0000256" key="6">
    <source>
        <dbReference type="ARBA" id="ARBA00022776"/>
    </source>
</evidence>
<dbReference type="GO" id="GO:0005634">
    <property type="term" value="C:nucleus"/>
    <property type="evidence" value="ECO:0007669"/>
    <property type="project" value="UniProtKB-SubCell"/>
</dbReference>
<evidence type="ECO:0000256" key="2">
    <source>
        <dbReference type="ARBA" id="ARBA00004584"/>
    </source>
</evidence>
<dbReference type="EMBL" id="JADNYJ010000020">
    <property type="protein sequence ID" value="KAF8906040.1"/>
    <property type="molecule type" value="Genomic_DNA"/>
</dbReference>
<dbReference type="Pfam" id="PF03800">
    <property type="entry name" value="Nuf2"/>
    <property type="match status" value="1"/>
</dbReference>
<evidence type="ECO:0000259" key="13">
    <source>
        <dbReference type="Pfam" id="PF18595"/>
    </source>
</evidence>
<evidence type="ECO:0000256" key="7">
    <source>
        <dbReference type="ARBA" id="ARBA00023054"/>
    </source>
</evidence>
<keyword evidence="9" id="KW-0131">Cell cycle</keyword>
<dbReference type="InterPro" id="IPR005549">
    <property type="entry name" value="Kinetochore_Nuf2_N"/>
</dbReference>
<evidence type="ECO:0000256" key="4">
    <source>
        <dbReference type="ARBA" id="ARBA00022454"/>
    </source>
</evidence>
<proteinExistence type="inferred from homology"/>
<comment type="subcellular location">
    <subcellularLocation>
        <location evidence="2">Chromosome</location>
        <location evidence="2">Centromere</location>
    </subcellularLocation>
    <subcellularLocation>
        <location evidence="1">Nucleus</location>
    </subcellularLocation>
</comment>
<dbReference type="GO" id="GO:0051301">
    <property type="term" value="P:cell division"/>
    <property type="evidence" value="ECO:0007669"/>
    <property type="project" value="UniProtKB-KW"/>
</dbReference>
<evidence type="ECO:0000259" key="12">
    <source>
        <dbReference type="Pfam" id="PF03800"/>
    </source>
</evidence>
<accession>A0A9P5TR59</accession>
<keyword evidence="5" id="KW-0132">Cell division</keyword>
<evidence type="ECO:0000256" key="10">
    <source>
        <dbReference type="ARBA" id="ARBA00023328"/>
    </source>
</evidence>
<evidence type="ECO:0000256" key="1">
    <source>
        <dbReference type="ARBA" id="ARBA00004123"/>
    </source>
</evidence>
<name>A0A9P5TR59_GYMJU</name>
<feature type="domain" description="Kinetochore protein Nuf2 N-terminal" evidence="12">
    <location>
        <begin position="5"/>
        <end position="141"/>
    </location>
</feature>
<dbReference type="Gene3D" id="1.10.418.60">
    <property type="entry name" value="Ncd80 complex, Nuf2 subunit"/>
    <property type="match status" value="1"/>
</dbReference>
<keyword evidence="4" id="KW-0158">Chromosome</keyword>
<dbReference type="OrthoDB" id="8194677at2759"/>
<evidence type="ECO:0000256" key="9">
    <source>
        <dbReference type="ARBA" id="ARBA00023306"/>
    </source>
</evidence>
<sequence length="445" mass="51410">MAKGIFPHMPIPDIINALAGWGISVSPEQLKNPTSEFVEGVYCACLQQVTDLSHDALRDPVQNALNASQADDKDLYASALTSNILLYHLTRFAKAARVEDFNSRDLFTPERERTSVLLSAFINFVKFTEQYCDEFLKDLRERSDALTVQRSTIHEQLDDIQAKFDDLNARIAKDKPICEKLNEENTTLTSTMFLTKDAQAKAVRDVEQFKTDRNELMNRKEALNGELKSLEEAIMRTRGRIVQSPERIKKTISIMSSTAMEDKKTVTMHEAKARDLQTKVNALHNIEKDVRGCIEQIQTIEREVQSLDASQKSLTELRDLLNEKVIERNELRLRQERVEDQLSNAKIKLERAQKHAEDKKQASQKTIERLQEEYDEMVVERRVNDKQIEEVRDEANQVEAKMNEHLKQSEAELNELLAEYWKLRHETDVYMETLANKLNMRVTAE</sequence>
<dbReference type="InterPro" id="IPR038275">
    <property type="entry name" value="Nuf2_N_sf"/>
</dbReference>
<protein>
    <submittedName>
        <fullName evidence="14">Nuf2 family-domain-containing protein</fullName>
    </submittedName>
</protein>
<dbReference type="Proteomes" id="UP000724874">
    <property type="component" value="Unassembled WGS sequence"/>
</dbReference>
<dbReference type="Pfam" id="PF18595">
    <property type="entry name" value="Nuf2_DHR10-like"/>
    <property type="match status" value="1"/>
</dbReference>
<dbReference type="AlphaFoldDB" id="A0A9P5TR59"/>
<evidence type="ECO:0000313" key="15">
    <source>
        <dbReference type="Proteomes" id="UP000724874"/>
    </source>
</evidence>
<gene>
    <name evidence="14" type="ORF">CPB84DRAFT_1770906</name>
</gene>
<feature type="domain" description="Nuf2 DHR10-like" evidence="13">
    <location>
        <begin position="256"/>
        <end position="372"/>
    </location>
</feature>
<organism evidence="14 15">
    <name type="scientific">Gymnopilus junonius</name>
    <name type="common">Spectacular rustgill mushroom</name>
    <name type="synonym">Gymnopilus spectabilis subsp. junonius</name>
    <dbReference type="NCBI Taxonomy" id="109634"/>
    <lineage>
        <taxon>Eukaryota</taxon>
        <taxon>Fungi</taxon>
        <taxon>Dikarya</taxon>
        <taxon>Basidiomycota</taxon>
        <taxon>Agaricomycotina</taxon>
        <taxon>Agaricomycetes</taxon>
        <taxon>Agaricomycetidae</taxon>
        <taxon>Agaricales</taxon>
        <taxon>Agaricineae</taxon>
        <taxon>Hymenogastraceae</taxon>
        <taxon>Gymnopilus</taxon>
    </lineage>
</organism>
<evidence type="ECO:0000256" key="8">
    <source>
        <dbReference type="ARBA" id="ARBA00023242"/>
    </source>
</evidence>
<evidence type="ECO:0000256" key="3">
    <source>
        <dbReference type="ARBA" id="ARBA00005498"/>
    </source>
</evidence>
<dbReference type="GO" id="GO:0031262">
    <property type="term" value="C:Ndc80 complex"/>
    <property type="evidence" value="ECO:0007669"/>
    <property type="project" value="InterPro"/>
</dbReference>
<dbReference type="InterPro" id="IPR041112">
    <property type="entry name" value="Nuf2_DHR10-like"/>
</dbReference>
<evidence type="ECO:0000256" key="11">
    <source>
        <dbReference type="SAM" id="Coils"/>
    </source>
</evidence>